<dbReference type="AlphaFoldDB" id="A0A5S9IR42"/>
<dbReference type="KEGG" id="uam:UABAM_03994"/>
<reference evidence="1 2" key="1">
    <citation type="submission" date="2019-08" db="EMBL/GenBank/DDBJ databases">
        <title>Complete genome sequence of Candidatus Uab amorphum.</title>
        <authorList>
            <person name="Shiratori T."/>
            <person name="Suzuki S."/>
            <person name="Kakizawa Y."/>
            <person name="Ishida K."/>
        </authorList>
    </citation>
    <scope>NUCLEOTIDE SEQUENCE [LARGE SCALE GENOMIC DNA]</scope>
    <source>
        <strain evidence="1 2">SRT547</strain>
    </source>
</reference>
<dbReference type="InterPro" id="IPR014937">
    <property type="entry name" value="DUF1810"/>
</dbReference>
<sequence>MMDDTFHLQRFITAQESVYTRVVKELKNGRKDSHWMWYIFPQIDGLGFSATTKRYSIKSVAEAKAYLAHPILGQRLCECVELILAVEGKSVLQIMGAPDDLKLCSSMTLFSQMSDNPIFSQILEKYFAGKLDTRTLEILQNLKEE</sequence>
<evidence type="ECO:0000313" key="1">
    <source>
        <dbReference type="EMBL" id="BBM85620.1"/>
    </source>
</evidence>
<dbReference type="Gene3D" id="1.25.40.380">
    <property type="entry name" value="Protein of unknown function DUF1810"/>
    <property type="match status" value="1"/>
</dbReference>
<organism evidence="1 2">
    <name type="scientific">Uabimicrobium amorphum</name>
    <dbReference type="NCBI Taxonomy" id="2596890"/>
    <lineage>
        <taxon>Bacteria</taxon>
        <taxon>Pseudomonadati</taxon>
        <taxon>Planctomycetota</taxon>
        <taxon>Candidatus Uabimicrobiia</taxon>
        <taxon>Candidatus Uabimicrobiales</taxon>
        <taxon>Candidatus Uabimicrobiaceae</taxon>
        <taxon>Candidatus Uabimicrobium</taxon>
    </lineage>
</organism>
<dbReference type="InterPro" id="IPR036287">
    <property type="entry name" value="Rv1873-like_sf"/>
</dbReference>
<evidence type="ECO:0008006" key="3">
    <source>
        <dbReference type="Google" id="ProtNLM"/>
    </source>
</evidence>
<gene>
    <name evidence="1" type="ORF">UABAM_03994</name>
</gene>
<dbReference type="Pfam" id="PF08837">
    <property type="entry name" value="DUF1810"/>
    <property type="match status" value="1"/>
</dbReference>
<dbReference type="Proteomes" id="UP000326354">
    <property type="component" value="Chromosome"/>
</dbReference>
<dbReference type="SUPFAM" id="SSF140736">
    <property type="entry name" value="Rv1873-like"/>
    <property type="match status" value="1"/>
</dbReference>
<protein>
    <recommendedName>
        <fullName evidence="3">Calpastatin</fullName>
    </recommendedName>
</protein>
<keyword evidence="2" id="KW-1185">Reference proteome</keyword>
<dbReference type="EMBL" id="AP019860">
    <property type="protein sequence ID" value="BBM85620.1"/>
    <property type="molecule type" value="Genomic_DNA"/>
</dbReference>
<evidence type="ECO:0000313" key="2">
    <source>
        <dbReference type="Proteomes" id="UP000326354"/>
    </source>
</evidence>
<proteinExistence type="predicted"/>
<accession>A0A5S9IR42</accession>
<dbReference type="PIRSF" id="PIRSF008546">
    <property type="entry name" value="UCP008546"/>
    <property type="match status" value="1"/>
</dbReference>
<name>A0A5S9IR42_UABAM</name>